<sequence>MSEHGNDGEHSHDHDHGEPGTHEHHHHDRDELGVSILTVSSSRSLDDDAAGDRIASAMQDAGHEVATRDLVPDDYDAVQGTVERFVDRKDTDIVVTTGGTGVTPDDVTVEAVKPLLAKELPGFGELFRQRSYEEIGTMVVATRATAGVADGVPVFCLPGSENAAALGAELIVSTAGHLAGLAGRDEDGHSHGEGEHKHGDHDHSHGDDGHDH</sequence>
<reference evidence="5 6" key="1">
    <citation type="journal article" date="2019" name="Int. J. Syst. Evol. Microbiol.">
        <title>The Global Catalogue of Microorganisms (GCM) 10K type strain sequencing project: providing services to taxonomists for standard genome sequencing and annotation.</title>
        <authorList>
            <consortium name="The Broad Institute Genomics Platform"/>
            <consortium name="The Broad Institute Genome Sequencing Center for Infectious Disease"/>
            <person name="Wu L."/>
            <person name="Ma J."/>
        </authorList>
    </citation>
    <scope>NUCLEOTIDE SEQUENCE [LARGE SCALE GENOMIC DNA]</scope>
    <source>
        <strain evidence="5 6">CGMCC 1.12859</strain>
    </source>
</reference>
<dbReference type="SUPFAM" id="SSF53218">
    <property type="entry name" value="Molybdenum cofactor biosynthesis proteins"/>
    <property type="match status" value="1"/>
</dbReference>
<dbReference type="GO" id="GO:0006777">
    <property type="term" value="P:Mo-molybdopterin cofactor biosynthetic process"/>
    <property type="evidence" value="ECO:0007669"/>
    <property type="project" value="UniProtKB-KW"/>
</dbReference>
<proteinExistence type="inferred from homology"/>
<evidence type="ECO:0000313" key="6">
    <source>
        <dbReference type="Proteomes" id="UP001597139"/>
    </source>
</evidence>
<dbReference type="AlphaFoldDB" id="A0ABD6BU53"/>
<feature type="region of interest" description="Disordered" evidence="3">
    <location>
        <begin position="1"/>
        <end position="28"/>
    </location>
</feature>
<dbReference type="InterPro" id="IPR001453">
    <property type="entry name" value="MoaB/Mog_dom"/>
</dbReference>
<dbReference type="InterPro" id="IPR008284">
    <property type="entry name" value="MoCF_biosynth_CS"/>
</dbReference>
<dbReference type="InterPro" id="IPR036425">
    <property type="entry name" value="MoaB/Mog-like_dom_sf"/>
</dbReference>
<keyword evidence="6" id="KW-1185">Reference proteome</keyword>
<feature type="compositionally biased region" description="Basic and acidic residues" evidence="3">
    <location>
        <begin position="183"/>
        <end position="212"/>
    </location>
</feature>
<protein>
    <submittedName>
        <fullName evidence="5">Molybdenum cofactor synthesis domain-containing protein</fullName>
    </submittedName>
</protein>
<name>A0ABD6BU53_9EURY</name>
<evidence type="ECO:0000259" key="4">
    <source>
        <dbReference type="SMART" id="SM00852"/>
    </source>
</evidence>
<gene>
    <name evidence="5" type="ORF">ACFSAU_11615</name>
</gene>
<evidence type="ECO:0000256" key="3">
    <source>
        <dbReference type="SAM" id="MobiDB-lite"/>
    </source>
</evidence>
<dbReference type="Pfam" id="PF00994">
    <property type="entry name" value="MoCF_biosynth"/>
    <property type="match status" value="1"/>
</dbReference>
<keyword evidence="2" id="KW-0501">Molybdenum cofactor biosynthesis</keyword>
<evidence type="ECO:0000256" key="1">
    <source>
        <dbReference type="ARBA" id="ARBA00006112"/>
    </source>
</evidence>
<dbReference type="SMART" id="SM00852">
    <property type="entry name" value="MoCF_biosynth"/>
    <property type="match status" value="1"/>
</dbReference>
<dbReference type="InterPro" id="IPR012245">
    <property type="entry name" value="MoaB"/>
</dbReference>
<comment type="similarity">
    <text evidence="1">Belongs to the MoaB/Mog family.</text>
</comment>
<dbReference type="NCBIfam" id="TIGR00177">
    <property type="entry name" value="molyb_syn"/>
    <property type="match status" value="1"/>
</dbReference>
<evidence type="ECO:0000313" key="5">
    <source>
        <dbReference type="EMBL" id="MFD1568142.1"/>
    </source>
</evidence>
<organism evidence="5 6">
    <name type="scientific">Halolamina litorea</name>
    <dbReference type="NCBI Taxonomy" id="1515593"/>
    <lineage>
        <taxon>Archaea</taxon>
        <taxon>Methanobacteriati</taxon>
        <taxon>Methanobacteriota</taxon>
        <taxon>Stenosarchaea group</taxon>
        <taxon>Halobacteria</taxon>
        <taxon>Halobacteriales</taxon>
        <taxon>Haloferacaceae</taxon>
    </lineage>
</organism>
<comment type="caution">
    <text evidence="5">The sequence shown here is derived from an EMBL/GenBank/DDBJ whole genome shotgun (WGS) entry which is preliminary data.</text>
</comment>
<dbReference type="CDD" id="cd00886">
    <property type="entry name" value="MogA_MoaB"/>
    <property type="match status" value="1"/>
</dbReference>
<dbReference type="EMBL" id="JBHUCZ010000010">
    <property type="protein sequence ID" value="MFD1568142.1"/>
    <property type="molecule type" value="Genomic_DNA"/>
</dbReference>
<accession>A0ABD6BU53</accession>
<evidence type="ECO:0000256" key="2">
    <source>
        <dbReference type="ARBA" id="ARBA00023150"/>
    </source>
</evidence>
<dbReference type="Gene3D" id="3.40.980.10">
    <property type="entry name" value="MoaB/Mog-like domain"/>
    <property type="match status" value="1"/>
</dbReference>
<dbReference type="RefSeq" id="WP_267647878.1">
    <property type="nucleotide sequence ID" value="NZ_JANHGR010000002.1"/>
</dbReference>
<dbReference type="PROSITE" id="PS01078">
    <property type="entry name" value="MOCF_BIOSYNTHESIS_1"/>
    <property type="match status" value="1"/>
</dbReference>
<dbReference type="PANTHER" id="PTHR43232">
    <property type="entry name" value="MOLYBDENUM COFACTOR BIOSYNTHESIS PROTEIN B"/>
    <property type="match status" value="1"/>
</dbReference>
<dbReference type="Proteomes" id="UP001597139">
    <property type="component" value="Unassembled WGS sequence"/>
</dbReference>
<feature type="region of interest" description="Disordered" evidence="3">
    <location>
        <begin position="182"/>
        <end position="212"/>
    </location>
</feature>
<feature type="domain" description="MoaB/Mog" evidence="4">
    <location>
        <begin position="35"/>
        <end position="178"/>
    </location>
</feature>
<dbReference type="PANTHER" id="PTHR43232:SF2">
    <property type="entry name" value="MOLYBDENUM COFACTOR BIOSYNTHESIS PROTEIN B"/>
    <property type="match status" value="1"/>
</dbReference>